<keyword evidence="14" id="KW-0326">Glycosidase</keyword>
<evidence type="ECO:0000256" key="7">
    <source>
        <dbReference type="ARBA" id="ARBA00022485"/>
    </source>
</evidence>
<keyword evidence="9" id="KW-0227">DNA damage</keyword>
<proteinExistence type="inferred from homology"/>
<dbReference type="AlphaFoldDB" id="A0A1G8KPT5"/>
<dbReference type="GO" id="GO:0006284">
    <property type="term" value="P:base-excision repair"/>
    <property type="evidence" value="ECO:0007669"/>
    <property type="project" value="InterPro"/>
</dbReference>
<dbReference type="PANTHER" id="PTHR42944">
    <property type="entry name" value="ADENINE DNA GLYCOSYLASE"/>
    <property type="match status" value="1"/>
</dbReference>
<protein>
    <recommendedName>
        <fullName evidence="6">Adenine DNA glycosylase</fullName>
        <ecNumber evidence="5">3.2.2.31</ecNumber>
    </recommendedName>
</protein>
<dbReference type="EMBL" id="FNDZ01000002">
    <property type="protein sequence ID" value="SDI44890.1"/>
    <property type="molecule type" value="Genomic_DNA"/>
</dbReference>
<dbReference type="InterPro" id="IPR023170">
    <property type="entry name" value="HhH_base_excis_C"/>
</dbReference>
<keyword evidence="10" id="KW-0378">Hydrolase</keyword>
<feature type="domain" description="HhH-GPD" evidence="15">
    <location>
        <begin position="51"/>
        <end position="202"/>
    </location>
</feature>
<dbReference type="GO" id="GO:0006298">
    <property type="term" value="P:mismatch repair"/>
    <property type="evidence" value="ECO:0007669"/>
    <property type="project" value="TreeGrafter"/>
</dbReference>
<organism evidence="16 17">
    <name type="scientific">Proteiniclasticum ruminis</name>
    <dbReference type="NCBI Taxonomy" id="398199"/>
    <lineage>
        <taxon>Bacteria</taxon>
        <taxon>Bacillati</taxon>
        <taxon>Bacillota</taxon>
        <taxon>Clostridia</taxon>
        <taxon>Eubacteriales</taxon>
        <taxon>Clostridiaceae</taxon>
        <taxon>Proteiniclasticum</taxon>
    </lineage>
</organism>
<dbReference type="GO" id="GO:0034039">
    <property type="term" value="F:8-oxo-7,8-dihydroguanine DNA N-glycosylase activity"/>
    <property type="evidence" value="ECO:0007669"/>
    <property type="project" value="TreeGrafter"/>
</dbReference>
<dbReference type="InterPro" id="IPR005760">
    <property type="entry name" value="A/G_AdeGlyc_MutY"/>
</dbReference>
<dbReference type="Pfam" id="PF00633">
    <property type="entry name" value="HHH"/>
    <property type="match status" value="1"/>
</dbReference>
<keyword evidence="8" id="KW-0479">Metal-binding</keyword>
<evidence type="ECO:0000256" key="5">
    <source>
        <dbReference type="ARBA" id="ARBA00012045"/>
    </source>
</evidence>
<gene>
    <name evidence="16" type="ORF">SAMN05421804_102374</name>
</gene>
<dbReference type="GO" id="GO:0035485">
    <property type="term" value="F:adenine/guanine mispair binding"/>
    <property type="evidence" value="ECO:0007669"/>
    <property type="project" value="TreeGrafter"/>
</dbReference>
<comment type="function">
    <text evidence="3">Adenine glycosylase active on G-A mispairs. MutY also corrects error-prone DNA synthesis past GO lesions which are due to the oxidatively damaged form of guanine: 7,8-dihydro-8-oxoguanine (8-oxo-dGTP).</text>
</comment>
<dbReference type="Gene3D" id="3.90.79.10">
    <property type="entry name" value="Nucleoside Triphosphate Pyrophosphohydrolase"/>
    <property type="match status" value="1"/>
</dbReference>
<dbReference type="RefSeq" id="WP_031577916.1">
    <property type="nucleotide sequence ID" value="NZ_FNDZ01000002.1"/>
</dbReference>
<comment type="cofactor">
    <cofactor evidence="2">
        <name>[4Fe-4S] cluster</name>
        <dbReference type="ChEBI" id="CHEBI:49883"/>
    </cofactor>
</comment>
<evidence type="ECO:0000313" key="16">
    <source>
        <dbReference type="EMBL" id="SDI44890.1"/>
    </source>
</evidence>
<keyword evidence="7" id="KW-0004">4Fe-4S</keyword>
<dbReference type="FunFam" id="1.10.340.30:FF:000002">
    <property type="entry name" value="Adenine DNA glycosylase"/>
    <property type="match status" value="1"/>
</dbReference>
<evidence type="ECO:0000256" key="13">
    <source>
        <dbReference type="ARBA" id="ARBA00023204"/>
    </source>
</evidence>
<dbReference type="InterPro" id="IPR003265">
    <property type="entry name" value="HhH-GPD_domain"/>
</dbReference>
<dbReference type="Gene3D" id="1.10.340.30">
    <property type="entry name" value="Hypothetical protein, domain 2"/>
    <property type="match status" value="1"/>
</dbReference>
<evidence type="ECO:0000259" key="15">
    <source>
        <dbReference type="SMART" id="SM00478"/>
    </source>
</evidence>
<dbReference type="SUPFAM" id="SSF48150">
    <property type="entry name" value="DNA-glycosylase"/>
    <property type="match status" value="1"/>
</dbReference>
<evidence type="ECO:0000256" key="3">
    <source>
        <dbReference type="ARBA" id="ARBA00002933"/>
    </source>
</evidence>
<dbReference type="Gene3D" id="1.10.1670.10">
    <property type="entry name" value="Helix-hairpin-Helix base-excision DNA repair enzymes (C-terminal)"/>
    <property type="match status" value="1"/>
</dbReference>
<evidence type="ECO:0000256" key="12">
    <source>
        <dbReference type="ARBA" id="ARBA00023014"/>
    </source>
</evidence>
<evidence type="ECO:0000256" key="9">
    <source>
        <dbReference type="ARBA" id="ARBA00022763"/>
    </source>
</evidence>
<dbReference type="InterPro" id="IPR015797">
    <property type="entry name" value="NUDIX_hydrolase-like_dom_sf"/>
</dbReference>
<dbReference type="EC" id="3.2.2.31" evidence="5"/>
<dbReference type="GO" id="GO:0000701">
    <property type="term" value="F:purine-specific mismatch base pair DNA N-glycosylase activity"/>
    <property type="evidence" value="ECO:0007669"/>
    <property type="project" value="UniProtKB-EC"/>
</dbReference>
<dbReference type="GO" id="GO:0051539">
    <property type="term" value="F:4 iron, 4 sulfur cluster binding"/>
    <property type="evidence" value="ECO:0007669"/>
    <property type="project" value="UniProtKB-KW"/>
</dbReference>
<dbReference type="Pfam" id="PF00730">
    <property type="entry name" value="HhH-GPD"/>
    <property type="match status" value="1"/>
</dbReference>
<dbReference type="Pfam" id="PF14815">
    <property type="entry name" value="NUDIX_4"/>
    <property type="match status" value="1"/>
</dbReference>
<dbReference type="PANTHER" id="PTHR42944:SF1">
    <property type="entry name" value="ADENINE DNA GLYCOSYLASE"/>
    <property type="match status" value="1"/>
</dbReference>
<comment type="catalytic activity">
    <reaction evidence="1">
        <text>Hydrolyzes free adenine bases from 7,8-dihydro-8-oxoguanine:adenine mismatched double-stranded DNA, leaving an apurinic site.</text>
        <dbReference type="EC" id="3.2.2.31"/>
    </reaction>
</comment>
<dbReference type="SUPFAM" id="SSF55811">
    <property type="entry name" value="Nudix"/>
    <property type="match status" value="1"/>
</dbReference>
<sequence>MTNQHELENTEALLPKEDFQKKILDWFHEHKRTMPWRETPLPYYIWISEIMLQQTRVDTVIPYFYRFIEKYDTVKALANAEDETLLKLWEGLGYYNRVRNLKVAAGEIMERHGGEIPENYEDLLKLKGIGEYTAGAISSEAFGKKEIAVDGNVYRVMARLLGIREDLKKPSVMKKIKEEVRGLLPDTLVGDFNQGLIELGALVCIPNGSPRCGICPVKDSCTAYKENLQDEIPLKVKKKERREEERTVLIFRHEGRYGIRKREEGALLAGLYEFFHEEGHYDAHLIEEWVENLGGKPSAIYPLKDKKFLFTHILWKLKAFVVELEAPLEELLFLTREEIRSSYSLATAFRDYFEELGENEVE</sequence>
<keyword evidence="12" id="KW-0411">Iron-sulfur</keyword>
<evidence type="ECO:0000256" key="6">
    <source>
        <dbReference type="ARBA" id="ARBA00022023"/>
    </source>
</evidence>
<evidence type="ECO:0000256" key="14">
    <source>
        <dbReference type="ARBA" id="ARBA00023295"/>
    </source>
</evidence>
<comment type="similarity">
    <text evidence="4">Belongs to the Nth/MutY family.</text>
</comment>
<accession>A0A1G8KPT5</accession>
<evidence type="ECO:0000256" key="8">
    <source>
        <dbReference type="ARBA" id="ARBA00022723"/>
    </source>
</evidence>
<evidence type="ECO:0000256" key="4">
    <source>
        <dbReference type="ARBA" id="ARBA00008343"/>
    </source>
</evidence>
<evidence type="ECO:0000256" key="11">
    <source>
        <dbReference type="ARBA" id="ARBA00023004"/>
    </source>
</evidence>
<dbReference type="SMART" id="SM00478">
    <property type="entry name" value="ENDO3c"/>
    <property type="match status" value="1"/>
</dbReference>
<dbReference type="Proteomes" id="UP000183255">
    <property type="component" value="Unassembled WGS sequence"/>
</dbReference>
<dbReference type="NCBIfam" id="TIGR01084">
    <property type="entry name" value="mutY"/>
    <property type="match status" value="1"/>
</dbReference>
<dbReference type="InterPro" id="IPR044298">
    <property type="entry name" value="MIG/MutY"/>
</dbReference>
<evidence type="ECO:0000313" key="17">
    <source>
        <dbReference type="Proteomes" id="UP000183255"/>
    </source>
</evidence>
<dbReference type="GO" id="GO:0046872">
    <property type="term" value="F:metal ion binding"/>
    <property type="evidence" value="ECO:0007669"/>
    <property type="project" value="UniProtKB-KW"/>
</dbReference>
<evidence type="ECO:0000256" key="1">
    <source>
        <dbReference type="ARBA" id="ARBA00000843"/>
    </source>
</evidence>
<evidence type="ECO:0000256" key="10">
    <source>
        <dbReference type="ARBA" id="ARBA00022801"/>
    </source>
</evidence>
<dbReference type="InterPro" id="IPR029119">
    <property type="entry name" value="MutY_C"/>
</dbReference>
<dbReference type="GO" id="GO:0032357">
    <property type="term" value="F:oxidized purine DNA binding"/>
    <property type="evidence" value="ECO:0007669"/>
    <property type="project" value="TreeGrafter"/>
</dbReference>
<dbReference type="InterPro" id="IPR011257">
    <property type="entry name" value="DNA_glycosylase"/>
</dbReference>
<dbReference type="CDD" id="cd00056">
    <property type="entry name" value="ENDO3c"/>
    <property type="match status" value="1"/>
</dbReference>
<dbReference type="InterPro" id="IPR000445">
    <property type="entry name" value="HhH_motif"/>
</dbReference>
<reference evidence="16 17" key="1">
    <citation type="submission" date="2016-10" db="EMBL/GenBank/DDBJ databases">
        <authorList>
            <person name="de Groot N.N."/>
        </authorList>
    </citation>
    <scope>NUCLEOTIDE SEQUENCE [LARGE SCALE GENOMIC DNA]</scope>
    <source>
        <strain evidence="16 17">CGMCC 1.5058</strain>
    </source>
</reference>
<keyword evidence="13" id="KW-0234">DNA repair</keyword>
<name>A0A1G8KPT5_9CLOT</name>
<keyword evidence="11" id="KW-0408">Iron</keyword>
<evidence type="ECO:0000256" key="2">
    <source>
        <dbReference type="ARBA" id="ARBA00001966"/>
    </source>
</evidence>